<evidence type="ECO:0000313" key="1">
    <source>
        <dbReference type="EMBL" id="MFC7403630.1"/>
    </source>
</evidence>
<protein>
    <recommendedName>
        <fullName evidence="3">DUF4287 domain-containing protein</fullName>
    </recommendedName>
</protein>
<organism evidence="1 2">
    <name type="scientific">Georgenia alba</name>
    <dbReference type="NCBI Taxonomy" id="2233858"/>
    <lineage>
        <taxon>Bacteria</taxon>
        <taxon>Bacillati</taxon>
        <taxon>Actinomycetota</taxon>
        <taxon>Actinomycetes</taxon>
        <taxon>Micrococcales</taxon>
        <taxon>Bogoriellaceae</taxon>
        <taxon>Georgenia</taxon>
    </lineage>
</organism>
<reference evidence="2" key="1">
    <citation type="journal article" date="2019" name="Int. J. Syst. Evol. Microbiol.">
        <title>The Global Catalogue of Microorganisms (GCM) 10K type strain sequencing project: providing services to taxonomists for standard genome sequencing and annotation.</title>
        <authorList>
            <consortium name="The Broad Institute Genomics Platform"/>
            <consortium name="The Broad Institute Genome Sequencing Center for Infectious Disease"/>
            <person name="Wu L."/>
            <person name="Ma J."/>
        </authorList>
    </citation>
    <scope>NUCLEOTIDE SEQUENCE [LARGE SCALE GENOMIC DNA]</scope>
    <source>
        <strain evidence="2">JCM 1490</strain>
    </source>
</reference>
<gene>
    <name evidence="1" type="ORF">ACFQQL_00810</name>
</gene>
<evidence type="ECO:0000313" key="2">
    <source>
        <dbReference type="Proteomes" id="UP001596455"/>
    </source>
</evidence>
<keyword evidence="2" id="KW-1185">Reference proteome</keyword>
<evidence type="ECO:0008006" key="3">
    <source>
        <dbReference type="Google" id="ProtNLM"/>
    </source>
</evidence>
<name>A0ABW2Q287_9MICO</name>
<dbReference type="EMBL" id="JBHTCQ010000001">
    <property type="protein sequence ID" value="MFC7403630.1"/>
    <property type="molecule type" value="Genomic_DNA"/>
</dbReference>
<accession>A0ABW2Q287</accession>
<dbReference type="Proteomes" id="UP001596455">
    <property type="component" value="Unassembled WGS sequence"/>
</dbReference>
<sequence>MVSPTSTSAVATATGRTWPEWVSLLDDAGARQMNHTEIARLALELMPEGARQKEWWAQGTAVAYEQHAGLRVPGQTCDGDFQLSTTRTVQGDKDDALAAWLDAVAAGEQLGGVLVEGLATTSSTEKWRYWRARLADGTRVAVSISDNGAGKASVGLVHSKLDSAEAIEQWRPVWKDLLAQL</sequence>
<dbReference type="RefSeq" id="WP_382390271.1">
    <property type="nucleotide sequence ID" value="NZ_JBHTCQ010000001.1"/>
</dbReference>
<comment type="caution">
    <text evidence="1">The sequence shown here is derived from an EMBL/GenBank/DDBJ whole genome shotgun (WGS) entry which is preliminary data.</text>
</comment>
<proteinExistence type="predicted"/>